<comment type="caution">
    <text evidence="2">The sequence shown here is derived from an EMBL/GenBank/DDBJ whole genome shotgun (WGS) entry which is preliminary data.</text>
</comment>
<sequence length="287" mass="31763">MKLFPALPTLLISALLAVGSIPSANANLKTPAASPHASFKQTVGLTEVEMDYSRPGVKDREIFGELVPYGKVWRTGANQPSKIRFSDDVVFGGEKIPAGEYALYTIPGEAEWTVIVYGSTELWGAFGYEEKNDVVRFSVTPMTIDEQVESMSFGIKDLESDQAVLYLEWDYTCIEIPILVPTDKKVMSQIEKLKSSDSFDSPRTLFAAGTYYHETGKDLKTALKWVSSACEKSEKPAYWMLARKAQIEMDLGMTKEAKASAEKTLKLATEGGNPDYQKIAQDILESL</sequence>
<dbReference type="Pfam" id="PF11138">
    <property type="entry name" value="DUF2911"/>
    <property type="match status" value="1"/>
</dbReference>
<accession>A0A7X1B2T6</accession>
<evidence type="ECO:0000313" key="3">
    <source>
        <dbReference type="Proteomes" id="UP000526501"/>
    </source>
</evidence>
<dbReference type="EMBL" id="JACHVC010000001">
    <property type="protein sequence ID" value="MBC2604527.1"/>
    <property type="molecule type" value="Genomic_DNA"/>
</dbReference>
<protein>
    <submittedName>
        <fullName evidence="2">DUF2911 domain-containing protein</fullName>
    </submittedName>
</protein>
<gene>
    <name evidence="2" type="ORF">H5P27_00485</name>
</gene>
<organism evidence="2 3">
    <name type="scientific">Pelagicoccus albus</name>
    <dbReference type="NCBI Taxonomy" id="415222"/>
    <lineage>
        <taxon>Bacteria</taxon>
        <taxon>Pseudomonadati</taxon>
        <taxon>Verrucomicrobiota</taxon>
        <taxon>Opitutia</taxon>
        <taxon>Puniceicoccales</taxon>
        <taxon>Pelagicoccaceae</taxon>
        <taxon>Pelagicoccus</taxon>
    </lineage>
</organism>
<evidence type="ECO:0000313" key="2">
    <source>
        <dbReference type="EMBL" id="MBC2604527.1"/>
    </source>
</evidence>
<feature type="signal peptide" evidence="1">
    <location>
        <begin position="1"/>
        <end position="26"/>
    </location>
</feature>
<evidence type="ECO:0000256" key="1">
    <source>
        <dbReference type="SAM" id="SignalP"/>
    </source>
</evidence>
<keyword evidence="3" id="KW-1185">Reference proteome</keyword>
<dbReference type="RefSeq" id="WP_185658420.1">
    <property type="nucleotide sequence ID" value="NZ_CAWPOO010000001.1"/>
</dbReference>
<proteinExistence type="predicted"/>
<dbReference type="Proteomes" id="UP000526501">
    <property type="component" value="Unassembled WGS sequence"/>
</dbReference>
<reference evidence="2 3" key="1">
    <citation type="submission" date="2020-07" db="EMBL/GenBank/DDBJ databases">
        <authorList>
            <person name="Feng X."/>
        </authorList>
    </citation>
    <scope>NUCLEOTIDE SEQUENCE [LARGE SCALE GENOMIC DNA]</scope>
    <source>
        <strain evidence="2 3">JCM23202</strain>
    </source>
</reference>
<keyword evidence="1" id="KW-0732">Signal</keyword>
<dbReference type="Gene3D" id="1.25.40.10">
    <property type="entry name" value="Tetratricopeptide repeat domain"/>
    <property type="match status" value="1"/>
</dbReference>
<name>A0A7X1B2T6_9BACT</name>
<dbReference type="AlphaFoldDB" id="A0A7X1B2T6"/>
<dbReference type="InterPro" id="IPR021314">
    <property type="entry name" value="DUF2911"/>
</dbReference>
<feature type="chain" id="PRO_5030931350" evidence="1">
    <location>
        <begin position="27"/>
        <end position="287"/>
    </location>
</feature>
<dbReference type="InterPro" id="IPR011990">
    <property type="entry name" value="TPR-like_helical_dom_sf"/>
</dbReference>